<comment type="caution">
    <text evidence="1">The sequence shown here is derived from an EMBL/GenBank/DDBJ whole genome shotgun (WGS) entry which is preliminary data.</text>
</comment>
<evidence type="ECO:0000313" key="2">
    <source>
        <dbReference type="Proteomes" id="UP001158986"/>
    </source>
</evidence>
<proteinExistence type="predicted"/>
<name>A0ABN8CVC4_9STRA</name>
<sequence length="101" mass="11307">MRDTMSAANLSKERRLFNLEPAHSVVVVSRRTVTADGRPVAQLENLLDAVDLAIDADDILDDLLLQSLARRTEKPDPSQWAKAFACWSETAAAWTQRENNK</sequence>
<dbReference type="EMBL" id="CAKLCB010000207">
    <property type="protein sequence ID" value="CAH0516784.1"/>
    <property type="molecule type" value="Genomic_DNA"/>
</dbReference>
<organism evidence="1 2">
    <name type="scientific">Peronospora belbahrii</name>
    <dbReference type="NCBI Taxonomy" id="622444"/>
    <lineage>
        <taxon>Eukaryota</taxon>
        <taxon>Sar</taxon>
        <taxon>Stramenopiles</taxon>
        <taxon>Oomycota</taxon>
        <taxon>Peronosporomycetes</taxon>
        <taxon>Peronosporales</taxon>
        <taxon>Peronosporaceae</taxon>
        <taxon>Peronospora</taxon>
    </lineage>
</organism>
<evidence type="ECO:0000313" key="1">
    <source>
        <dbReference type="EMBL" id="CAH0516784.1"/>
    </source>
</evidence>
<gene>
    <name evidence="1" type="ORF">PBS001_LOCUS3425</name>
</gene>
<accession>A0ABN8CVC4</accession>
<reference evidence="1 2" key="1">
    <citation type="submission" date="2021-11" db="EMBL/GenBank/DDBJ databases">
        <authorList>
            <person name="Islam A."/>
            <person name="Islam S."/>
            <person name="Flora M.S."/>
            <person name="Rahman M."/>
            <person name="Ziaur R.M."/>
            <person name="Epstein J.H."/>
            <person name="Hassan M."/>
            <person name="Klassen M."/>
            <person name="Woodard K."/>
            <person name="Webb A."/>
            <person name="Webby R.J."/>
            <person name="El Zowalaty M.E."/>
        </authorList>
    </citation>
    <scope>NUCLEOTIDE SEQUENCE [LARGE SCALE GENOMIC DNA]</scope>
    <source>
        <strain evidence="1">Pbs1</strain>
    </source>
</reference>
<protein>
    <submittedName>
        <fullName evidence="1">Uncharacterized protein</fullName>
    </submittedName>
</protein>
<keyword evidence="2" id="KW-1185">Reference proteome</keyword>
<dbReference type="Proteomes" id="UP001158986">
    <property type="component" value="Unassembled WGS sequence"/>
</dbReference>